<accession>A0A397JGR2</accession>
<evidence type="ECO:0000313" key="1">
    <source>
        <dbReference type="EMBL" id="RHZ83820.1"/>
    </source>
</evidence>
<sequence>MPKLFANYWYLLFDDNGRLNRSSLMVSGEKIRHMVFNGCLFLASAIEAMGITLPYGSSTSAEKLEECFNAGIVIRNLLEKDIKPPDIIQKNLLKIQWYSQ</sequence>
<organism evidence="1 2">
    <name type="scientific">Diversispora epigaea</name>
    <dbReference type="NCBI Taxonomy" id="1348612"/>
    <lineage>
        <taxon>Eukaryota</taxon>
        <taxon>Fungi</taxon>
        <taxon>Fungi incertae sedis</taxon>
        <taxon>Mucoromycota</taxon>
        <taxon>Glomeromycotina</taxon>
        <taxon>Glomeromycetes</taxon>
        <taxon>Diversisporales</taxon>
        <taxon>Diversisporaceae</taxon>
        <taxon>Diversispora</taxon>
    </lineage>
</organism>
<dbReference type="AlphaFoldDB" id="A0A397JGR2"/>
<name>A0A397JGR2_9GLOM</name>
<keyword evidence="2" id="KW-1185">Reference proteome</keyword>
<dbReference type="OrthoDB" id="3851628at2759"/>
<dbReference type="EMBL" id="PQFF01000083">
    <property type="protein sequence ID" value="RHZ83820.1"/>
    <property type="molecule type" value="Genomic_DNA"/>
</dbReference>
<evidence type="ECO:0000313" key="2">
    <source>
        <dbReference type="Proteomes" id="UP000266861"/>
    </source>
</evidence>
<gene>
    <name evidence="1" type="ORF">Glove_87g247</name>
</gene>
<comment type="caution">
    <text evidence="1">The sequence shown here is derived from an EMBL/GenBank/DDBJ whole genome shotgun (WGS) entry which is preliminary data.</text>
</comment>
<protein>
    <submittedName>
        <fullName evidence="1">Uncharacterized protein</fullName>
    </submittedName>
</protein>
<dbReference type="SUPFAM" id="SSF143975">
    <property type="entry name" value="IlvD/EDD N-terminal domain-like"/>
    <property type="match status" value="1"/>
</dbReference>
<dbReference type="InterPro" id="IPR037237">
    <property type="entry name" value="IlvD/EDD_N"/>
</dbReference>
<reference evidence="1 2" key="1">
    <citation type="submission" date="2018-08" db="EMBL/GenBank/DDBJ databases">
        <title>Genome and evolution of the arbuscular mycorrhizal fungus Diversispora epigaea (formerly Glomus versiforme) and its bacterial endosymbionts.</title>
        <authorList>
            <person name="Sun X."/>
            <person name="Fei Z."/>
            <person name="Harrison M."/>
        </authorList>
    </citation>
    <scope>NUCLEOTIDE SEQUENCE [LARGE SCALE GENOMIC DNA]</scope>
    <source>
        <strain evidence="1 2">IT104</strain>
    </source>
</reference>
<dbReference type="STRING" id="1348612.A0A397JGR2"/>
<proteinExistence type="predicted"/>
<dbReference type="Proteomes" id="UP000266861">
    <property type="component" value="Unassembled WGS sequence"/>
</dbReference>